<evidence type="ECO:0000313" key="2">
    <source>
        <dbReference type="Proteomes" id="UP000193642"/>
    </source>
</evidence>
<accession>A0A1Y2B271</accession>
<name>A0A1Y2B271_9FUNG</name>
<organism evidence="1 2">
    <name type="scientific">Rhizoclosmatium globosum</name>
    <dbReference type="NCBI Taxonomy" id="329046"/>
    <lineage>
        <taxon>Eukaryota</taxon>
        <taxon>Fungi</taxon>
        <taxon>Fungi incertae sedis</taxon>
        <taxon>Chytridiomycota</taxon>
        <taxon>Chytridiomycota incertae sedis</taxon>
        <taxon>Chytridiomycetes</taxon>
        <taxon>Chytridiales</taxon>
        <taxon>Chytriomycetaceae</taxon>
        <taxon>Rhizoclosmatium</taxon>
    </lineage>
</organism>
<keyword evidence="2" id="KW-1185">Reference proteome</keyword>
<dbReference type="Proteomes" id="UP000193642">
    <property type="component" value="Unassembled WGS sequence"/>
</dbReference>
<evidence type="ECO:0000313" key="1">
    <source>
        <dbReference type="EMBL" id="ORY28929.1"/>
    </source>
</evidence>
<gene>
    <name evidence="1" type="ORF">BCR33DRAFT_724890</name>
</gene>
<protein>
    <submittedName>
        <fullName evidence="1">Uncharacterized protein</fullName>
    </submittedName>
</protein>
<reference evidence="1 2" key="1">
    <citation type="submission" date="2016-07" db="EMBL/GenBank/DDBJ databases">
        <title>Pervasive Adenine N6-methylation of Active Genes in Fungi.</title>
        <authorList>
            <consortium name="DOE Joint Genome Institute"/>
            <person name="Mondo S.J."/>
            <person name="Dannebaum R.O."/>
            <person name="Kuo R.C."/>
            <person name="Labutti K."/>
            <person name="Haridas S."/>
            <person name="Kuo A."/>
            <person name="Salamov A."/>
            <person name="Ahrendt S.R."/>
            <person name="Lipzen A."/>
            <person name="Sullivan W."/>
            <person name="Andreopoulos W.B."/>
            <person name="Clum A."/>
            <person name="Lindquist E."/>
            <person name="Daum C."/>
            <person name="Ramamoorthy G.K."/>
            <person name="Gryganskyi A."/>
            <person name="Culley D."/>
            <person name="Magnuson J.K."/>
            <person name="James T.Y."/>
            <person name="O'Malley M.A."/>
            <person name="Stajich J.E."/>
            <person name="Spatafora J.W."/>
            <person name="Visel A."/>
            <person name="Grigoriev I.V."/>
        </authorList>
    </citation>
    <scope>NUCLEOTIDE SEQUENCE [LARGE SCALE GENOMIC DNA]</scope>
    <source>
        <strain evidence="1 2">JEL800</strain>
    </source>
</reference>
<sequence>MVWNSFGTLSSAHTLMIYIASLHTSLREKSFAALTIRCVHNPVRSQSAILTFCQALRLTCKLSSARSTRYVAPHSLRTPLTTHPTRYASHLHTKKANIGTHEQQWL</sequence>
<dbReference type="EMBL" id="MCGO01000091">
    <property type="protein sequence ID" value="ORY28929.1"/>
    <property type="molecule type" value="Genomic_DNA"/>
</dbReference>
<dbReference type="AlphaFoldDB" id="A0A1Y2B271"/>
<comment type="caution">
    <text evidence="1">The sequence shown here is derived from an EMBL/GenBank/DDBJ whole genome shotgun (WGS) entry which is preliminary data.</text>
</comment>
<proteinExistence type="predicted"/>